<keyword evidence="2" id="KW-0472">Membrane</keyword>
<evidence type="ECO:0000256" key="2">
    <source>
        <dbReference type="SAM" id="Phobius"/>
    </source>
</evidence>
<feature type="region of interest" description="Disordered" evidence="1">
    <location>
        <begin position="52"/>
        <end position="93"/>
    </location>
</feature>
<name>A0A919NWM9_9ACTN</name>
<feature type="compositionally biased region" description="Pro residues" evidence="1">
    <location>
        <begin position="60"/>
        <end position="78"/>
    </location>
</feature>
<comment type="caution">
    <text evidence="3">The sequence shown here is derived from an EMBL/GenBank/DDBJ whole genome shotgun (WGS) entry which is preliminary data.</text>
</comment>
<evidence type="ECO:0000256" key="1">
    <source>
        <dbReference type="SAM" id="MobiDB-lite"/>
    </source>
</evidence>
<feature type="transmembrane region" description="Helical" evidence="2">
    <location>
        <begin position="6"/>
        <end position="27"/>
    </location>
</feature>
<accession>A0A919NWM9</accession>
<reference evidence="3" key="1">
    <citation type="submission" date="2021-01" db="EMBL/GenBank/DDBJ databases">
        <title>Whole genome shotgun sequence of Actinoplanes tereljensis NBRC 105297.</title>
        <authorList>
            <person name="Komaki H."/>
            <person name="Tamura T."/>
        </authorList>
    </citation>
    <scope>NUCLEOTIDE SEQUENCE</scope>
    <source>
        <strain evidence="3">NBRC 105297</strain>
    </source>
</reference>
<sequence length="93" mass="9432">MGDAGAIATVASLTVLTLLVLLAYLCVRRMGKDLRDVEIDWKPFAVRIKISSKGGDPDPVEAPAPAQPGPIDAAPPQPAVSSAADPQVGGGAT</sequence>
<organism evidence="3 4">
    <name type="scientific">Paractinoplanes tereljensis</name>
    <dbReference type="NCBI Taxonomy" id="571912"/>
    <lineage>
        <taxon>Bacteria</taxon>
        <taxon>Bacillati</taxon>
        <taxon>Actinomycetota</taxon>
        <taxon>Actinomycetes</taxon>
        <taxon>Micromonosporales</taxon>
        <taxon>Micromonosporaceae</taxon>
        <taxon>Paractinoplanes</taxon>
    </lineage>
</organism>
<keyword evidence="2" id="KW-0812">Transmembrane</keyword>
<proteinExistence type="predicted"/>
<dbReference type="Proteomes" id="UP000623608">
    <property type="component" value="Unassembled WGS sequence"/>
</dbReference>
<dbReference type="AlphaFoldDB" id="A0A919NWM9"/>
<gene>
    <name evidence="3" type="ORF">Ate02nite_84380</name>
</gene>
<dbReference type="EMBL" id="BOMY01000053">
    <property type="protein sequence ID" value="GIF25708.1"/>
    <property type="molecule type" value="Genomic_DNA"/>
</dbReference>
<evidence type="ECO:0000313" key="4">
    <source>
        <dbReference type="Proteomes" id="UP000623608"/>
    </source>
</evidence>
<keyword evidence="4" id="KW-1185">Reference proteome</keyword>
<keyword evidence="2" id="KW-1133">Transmembrane helix</keyword>
<protein>
    <submittedName>
        <fullName evidence="3">Uncharacterized protein</fullName>
    </submittedName>
</protein>
<evidence type="ECO:0000313" key="3">
    <source>
        <dbReference type="EMBL" id="GIF25708.1"/>
    </source>
</evidence>